<keyword evidence="2" id="KW-1185">Reference proteome</keyword>
<dbReference type="Proteomes" id="UP000290288">
    <property type="component" value="Unassembled WGS sequence"/>
</dbReference>
<protein>
    <submittedName>
        <fullName evidence="1">Uncharacterized protein</fullName>
    </submittedName>
</protein>
<sequence>MEFVDPATPHEDAWHGPGFAFEYDVSARSGAGDWLIPVPRPRATSVRRQCSMDEQVPIRSLLHAFLDFFALGWMHTWLSQPFLSVTRLWHRNHTKFTRALSPTPPVNRLPPELLSRIFEMYLEDCKPPKDITQHKGDVNWRIGLCQLPTVSPLQLTGICHYWRQVALSTPTLWSTIYIDRPNLPSHVRLLSMWLERSAPAPLDLTYTQPRPLYFDNDGGGRSKTATRILKAMLGQLRRWRTARIYLKQDERDMAKLASTDGFLKSLCTPAFLESFELDLAGWDDENAMTLQGLLFSSPVLREVELHDPFTYPSSAAIQDAAWEKLTRMTLHDTDVSSLVGFLPFCQQLRLLAVHRLRHTNVPEEASVISLPRLKKLTLDKAARLDVLFDHLDLPSLRKLECKNGEFSNARHTKSQEEANWKSLLAMLERSKCTLKSFAWSCREPYEITEECLVRHLASPLFHGLQHLLLRKLSRIEFDYCFATDGIFTAMLALDALLPILDASTPAELASRILVSFILYTLYAPHPIAVNPFKSAIFATYRSEREKAVSSAYDGGVSPNEQLVWVLWKILKGDGNDVSDDPFSLHTWHGADGDLFTSTFQIGPYSPTTLARSPLPPKLRAINLDLDDELCNIISDLRDDSAYHYFQDKRGQSASSDTNEFMQTSSRVVSPDYSFERDKQNERVLQAVKLLLAARERVLNLSEQRALVPMLAEVATSRMVTSLDLAPIVAYNPSIAHPLFVGLVSNPNPESNNPMPFLEVLPYLPPTLPSFDLMGRLLRDQTFIKVAGYSAVADLVRIEVLGLFIQQCIIWIEQAEREQQQGLISDDRFEKGLQHLCRFFMSLIKLKIIDPRSDTDCAEMSSFCLHHARFEEANALYRVIMHGGNF</sequence>
<organism evidence="1 2">
    <name type="scientific">Candolleomyces aberdarensis</name>
    <dbReference type="NCBI Taxonomy" id="2316362"/>
    <lineage>
        <taxon>Eukaryota</taxon>
        <taxon>Fungi</taxon>
        <taxon>Dikarya</taxon>
        <taxon>Basidiomycota</taxon>
        <taxon>Agaricomycotina</taxon>
        <taxon>Agaricomycetes</taxon>
        <taxon>Agaricomycetidae</taxon>
        <taxon>Agaricales</taxon>
        <taxon>Agaricineae</taxon>
        <taxon>Psathyrellaceae</taxon>
        <taxon>Candolleomyces</taxon>
    </lineage>
</organism>
<dbReference type="InterPro" id="IPR019312">
    <property type="entry name" value="CNOT11"/>
</dbReference>
<dbReference type="EMBL" id="SDEE01000400">
    <property type="protein sequence ID" value="RXW16795.1"/>
    <property type="molecule type" value="Genomic_DNA"/>
</dbReference>
<reference evidence="1 2" key="1">
    <citation type="submission" date="2019-01" db="EMBL/GenBank/DDBJ databases">
        <title>Draft genome sequence of Psathyrella aberdarensis IHI B618.</title>
        <authorList>
            <person name="Buettner E."/>
            <person name="Kellner H."/>
        </authorList>
    </citation>
    <scope>NUCLEOTIDE SEQUENCE [LARGE SCALE GENOMIC DNA]</scope>
    <source>
        <strain evidence="1 2">IHI B618</strain>
    </source>
</reference>
<accession>A0A4Q2DE57</accession>
<name>A0A4Q2DE57_9AGAR</name>
<evidence type="ECO:0000313" key="1">
    <source>
        <dbReference type="EMBL" id="RXW16795.1"/>
    </source>
</evidence>
<proteinExistence type="predicted"/>
<comment type="caution">
    <text evidence="1">The sequence shown here is derived from an EMBL/GenBank/DDBJ whole genome shotgun (WGS) entry which is preliminary data.</text>
</comment>
<dbReference type="SUPFAM" id="SSF52047">
    <property type="entry name" value="RNI-like"/>
    <property type="match status" value="1"/>
</dbReference>
<dbReference type="Gene3D" id="1.20.1280.50">
    <property type="match status" value="1"/>
</dbReference>
<dbReference type="OrthoDB" id="3226845at2759"/>
<dbReference type="InterPro" id="IPR032675">
    <property type="entry name" value="LRR_dom_sf"/>
</dbReference>
<dbReference type="STRING" id="2316362.A0A4Q2DE57"/>
<gene>
    <name evidence="1" type="ORF">EST38_g9050</name>
</gene>
<evidence type="ECO:0000313" key="2">
    <source>
        <dbReference type="Proteomes" id="UP000290288"/>
    </source>
</evidence>
<dbReference type="Gene3D" id="3.80.10.10">
    <property type="entry name" value="Ribonuclease Inhibitor"/>
    <property type="match status" value="1"/>
</dbReference>
<dbReference type="AlphaFoldDB" id="A0A4Q2DE57"/>
<dbReference type="GO" id="GO:0030014">
    <property type="term" value="C:CCR4-NOT complex"/>
    <property type="evidence" value="ECO:0007669"/>
    <property type="project" value="InterPro"/>
</dbReference>
<dbReference type="Pfam" id="PF10155">
    <property type="entry name" value="CNOT11"/>
    <property type="match status" value="1"/>
</dbReference>